<dbReference type="PANTHER" id="PTHR12109">
    <property type="entry name" value="RING FINGER PROTEIN 141-RELATED"/>
    <property type="match status" value="1"/>
</dbReference>
<dbReference type="Proteomes" id="UP001230188">
    <property type="component" value="Unassembled WGS sequence"/>
</dbReference>
<feature type="compositionally biased region" description="Basic and acidic residues" evidence="2">
    <location>
        <begin position="215"/>
        <end position="225"/>
    </location>
</feature>
<keyword evidence="1" id="KW-0863">Zinc-finger</keyword>
<reference evidence="4" key="1">
    <citation type="submission" date="2023-01" db="EMBL/GenBank/DDBJ databases">
        <title>Metagenome sequencing of chrysophaentin producing Chrysophaeum taylorii.</title>
        <authorList>
            <person name="Davison J."/>
            <person name="Bewley C."/>
        </authorList>
    </citation>
    <scope>NUCLEOTIDE SEQUENCE</scope>
    <source>
        <strain evidence="4">NIES-1699</strain>
    </source>
</reference>
<feature type="domain" description="RING-type" evidence="3">
    <location>
        <begin position="136"/>
        <end position="176"/>
    </location>
</feature>
<dbReference type="PANTHER" id="PTHR12109:SF5">
    <property type="entry name" value="RING-TYPE DOMAIN-CONTAINING PROTEIN"/>
    <property type="match status" value="1"/>
</dbReference>
<dbReference type="GO" id="GO:0008270">
    <property type="term" value="F:zinc ion binding"/>
    <property type="evidence" value="ECO:0007669"/>
    <property type="project" value="UniProtKB-KW"/>
</dbReference>
<name>A0AAD7XIT9_9STRA</name>
<dbReference type="Pfam" id="PF13920">
    <property type="entry name" value="zf-C3HC4_3"/>
    <property type="match status" value="1"/>
</dbReference>
<evidence type="ECO:0000313" key="4">
    <source>
        <dbReference type="EMBL" id="KAJ8600988.1"/>
    </source>
</evidence>
<dbReference type="AlphaFoldDB" id="A0AAD7XIT9"/>
<evidence type="ECO:0000259" key="3">
    <source>
        <dbReference type="PROSITE" id="PS50089"/>
    </source>
</evidence>
<keyword evidence="1" id="KW-0862">Zinc</keyword>
<dbReference type="Gene3D" id="3.30.40.10">
    <property type="entry name" value="Zinc/RING finger domain, C3HC4 (zinc finger)"/>
    <property type="match status" value="1"/>
</dbReference>
<gene>
    <name evidence="4" type="ORF">CTAYLR_006340</name>
</gene>
<feature type="region of interest" description="Disordered" evidence="2">
    <location>
        <begin position="205"/>
        <end position="239"/>
    </location>
</feature>
<keyword evidence="1" id="KW-0479">Metal-binding</keyword>
<comment type="caution">
    <text evidence="4">The sequence shown here is derived from an EMBL/GenBank/DDBJ whole genome shotgun (WGS) entry which is preliminary data.</text>
</comment>
<evidence type="ECO:0000313" key="5">
    <source>
        <dbReference type="Proteomes" id="UP001230188"/>
    </source>
</evidence>
<dbReference type="SUPFAM" id="SSF57850">
    <property type="entry name" value="RING/U-box"/>
    <property type="match status" value="1"/>
</dbReference>
<sequence>MIISLIVVALVGIGFTRLTMLALELRDDYASPNEAGWDGYGLDVTRKRRMVHAKMARMAKPAKLARKMDGGAQARFEPVGDFISVDGGSSESYLVDTMHGLYGILVGENEEESQKEEEPKKLPKDVDQPIDAAESCSICFEKAPNAVLLRGCNHGGLCYSCAIDILLTSGNCPFCRSDIDQIVIIALPSGLEDVENNETQLVDVIGPTVSVDSSSKSDSKEEPERPPATVPEVVPSSVN</sequence>
<keyword evidence="5" id="KW-1185">Reference proteome</keyword>
<protein>
    <recommendedName>
        <fullName evidence="3">RING-type domain-containing protein</fullName>
    </recommendedName>
</protein>
<dbReference type="InterPro" id="IPR013083">
    <property type="entry name" value="Znf_RING/FYVE/PHD"/>
</dbReference>
<accession>A0AAD7XIT9</accession>
<proteinExistence type="predicted"/>
<evidence type="ECO:0000256" key="2">
    <source>
        <dbReference type="SAM" id="MobiDB-lite"/>
    </source>
</evidence>
<dbReference type="SMART" id="SM00184">
    <property type="entry name" value="RING"/>
    <property type="match status" value="1"/>
</dbReference>
<dbReference type="EMBL" id="JAQMWT010000464">
    <property type="protein sequence ID" value="KAJ8600988.1"/>
    <property type="molecule type" value="Genomic_DNA"/>
</dbReference>
<organism evidence="4 5">
    <name type="scientific">Chrysophaeum taylorii</name>
    <dbReference type="NCBI Taxonomy" id="2483200"/>
    <lineage>
        <taxon>Eukaryota</taxon>
        <taxon>Sar</taxon>
        <taxon>Stramenopiles</taxon>
        <taxon>Ochrophyta</taxon>
        <taxon>Pelagophyceae</taxon>
        <taxon>Pelagomonadales</taxon>
        <taxon>Pelagomonadaceae</taxon>
        <taxon>Chrysophaeum</taxon>
    </lineage>
</organism>
<dbReference type="PROSITE" id="PS50089">
    <property type="entry name" value="ZF_RING_2"/>
    <property type="match status" value="1"/>
</dbReference>
<evidence type="ECO:0000256" key="1">
    <source>
        <dbReference type="PROSITE-ProRule" id="PRU00175"/>
    </source>
</evidence>
<dbReference type="InterPro" id="IPR001841">
    <property type="entry name" value="Znf_RING"/>
</dbReference>
<dbReference type="InterPro" id="IPR047126">
    <property type="entry name" value="RNF141-like"/>
</dbReference>